<dbReference type="PRINTS" id="PR00724">
    <property type="entry name" value="CRBOXYPTASEC"/>
</dbReference>
<dbReference type="InterPro" id="IPR029058">
    <property type="entry name" value="AB_hydrolase_fold"/>
</dbReference>
<dbReference type="PANTHER" id="PTHR11802">
    <property type="entry name" value="SERINE PROTEASE FAMILY S10 SERINE CARBOXYPEPTIDASE"/>
    <property type="match status" value="1"/>
</dbReference>
<reference evidence="8 10" key="1">
    <citation type="journal article" date="2014" name="Genome Biol. Evol.">
        <title>The secreted proteins of Achlya hypogyna and Thraustotheca clavata identify the ancestral oomycete secretome and reveal gene acquisitions by horizontal gene transfer.</title>
        <authorList>
            <person name="Misner I."/>
            <person name="Blouin N."/>
            <person name="Leonard G."/>
            <person name="Richards T.A."/>
            <person name="Lane C.E."/>
        </authorList>
    </citation>
    <scope>NUCLEOTIDE SEQUENCE</scope>
    <source>
        <strain evidence="8 10">ATCC 48635</strain>
    </source>
</reference>
<dbReference type="GO" id="GO:0006508">
    <property type="term" value="P:proteolysis"/>
    <property type="evidence" value="ECO:0007669"/>
    <property type="project" value="UniProtKB-KW"/>
</dbReference>
<feature type="signal peptide" evidence="7">
    <location>
        <begin position="1"/>
        <end position="16"/>
    </location>
</feature>
<dbReference type="PROSITE" id="PS00131">
    <property type="entry name" value="CARBOXYPEPT_SER_SER"/>
    <property type="match status" value="1"/>
</dbReference>
<dbReference type="InterPro" id="IPR001563">
    <property type="entry name" value="Peptidase_S10"/>
</dbReference>
<protein>
    <recommendedName>
        <fullName evidence="7">Carboxypeptidase</fullName>
        <ecNumber evidence="7">3.4.16.-</ecNumber>
    </recommendedName>
</protein>
<dbReference type="OrthoDB" id="443318at2759"/>
<dbReference type="SUPFAM" id="SSF53474">
    <property type="entry name" value="alpha/beta-Hydrolases"/>
    <property type="match status" value="1"/>
</dbReference>
<evidence type="ECO:0000256" key="3">
    <source>
        <dbReference type="ARBA" id="ARBA00022670"/>
    </source>
</evidence>
<dbReference type="Gene3D" id="1.10.287.410">
    <property type="match status" value="1"/>
</dbReference>
<proteinExistence type="inferred from homology"/>
<dbReference type="InterPro" id="IPR018202">
    <property type="entry name" value="Ser_caboxypep_ser_AS"/>
</dbReference>
<dbReference type="PANTHER" id="PTHR11802:SF113">
    <property type="entry name" value="SERINE CARBOXYPEPTIDASE CTSA-4.1"/>
    <property type="match status" value="1"/>
</dbReference>
<dbReference type="EMBL" id="JNBR01001460">
    <property type="protein sequence ID" value="OQR87199.1"/>
    <property type="molecule type" value="Genomic_DNA"/>
</dbReference>
<keyword evidence="6" id="KW-0325">Glycoprotein</keyword>
<dbReference type="Pfam" id="PF00450">
    <property type="entry name" value="Peptidase_S10"/>
    <property type="match status" value="1"/>
</dbReference>
<evidence type="ECO:0000256" key="1">
    <source>
        <dbReference type="ARBA" id="ARBA00009431"/>
    </source>
</evidence>
<organism evidence="8">
    <name type="scientific">Achlya hypogyna</name>
    <name type="common">Oomycete</name>
    <name type="synonym">Protoachlya hypogyna</name>
    <dbReference type="NCBI Taxonomy" id="1202772"/>
    <lineage>
        <taxon>Eukaryota</taxon>
        <taxon>Sar</taxon>
        <taxon>Stramenopiles</taxon>
        <taxon>Oomycota</taxon>
        <taxon>Saprolegniomycetes</taxon>
        <taxon>Saprolegniales</taxon>
        <taxon>Achlyaceae</taxon>
        <taxon>Achlya</taxon>
    </lineage>
</organism>
<feature type="chain" id="PRO_5005109429" description="Carboxypeptidase" evidence="7">
    <location>
        <begin position="17"/>
        <end position="437"/>
    </location>
</feature>
<dbReference type="PROSITE" id="PS00560">
    <property type="entry name" value="CARBOXYPEPT_SER_HIS"/>
    <property type="match status" value="1"/>
</dbReference>
<dbReference type="AlphaFoldDB" id="A0A0A7CMT6"/>
<dbReference type="GO" id="GO:0004185">
    <property type="term" value="F:serine-type carboxypeptidase activity"/>
    <property type="evidence" value="ECO:0007669"/>
    <property type="project" value="UniProtKB-UniRule"/>
</dbReference>
<evidence type="ECO:0000256" key="6">
    <source>
        <dbReference type="ARBA" id="ARBA00023180"/>
    </source>
</evidence>
<keyword evidence="4 7" id="KW-0732">Signal</keyword>
<evidence type="ECO:0000256" key="2">
    <source>
        <dbReference type="ARBA" id="ARBA00022645"/>
    </source>
</evidence>
<evidence type="ECO:0000313" key="10">
    <source>
        <dbReference type="Proteomes" id="UP000243579"/>
    </source>
</evidence>
<evidence type="ECO:0000256" key="4">
    <source>
        <dbReference type="ARBA" id="ARBA00022729"/>
    </source>
</evidence>
<dbReference type="InterPro" id="IPR033124">
    <property type="entry name" value="Ser_caboxypep_his_AS"/>
</dbReference>
<evidence type="ECO:0000256" key="5">
    <source>
        <dbReference type="ARBA" id="ARBA00022801"/>
    </source>
</evidence>
<evidence type="ECO:0000256" key="7">
    <source>
        <dbReference type="RuleBase" id="RU361156"/>
    </source>
</evidence>
<gene>
    <name evidence="9" type="ORF">ACHHYP_09396</name>
</gene>
<keyword evidence="10" id="KW-1185">Reference proteome</keyword>
<dbReference type="Gene3D" id="3.40.50.1820">
    <property type="entry name" value="alpha/beta hydrolase"/>
    <property type="match status" value="1"/>
</dbReference>
<name>A0A0A7CMT6_ACHHY</name>
<evidence type="ECO:0000313" key="8">
    <source>
        <dbReference type="EMBL" id="AIG56202.1"/>
    </source>
</evidence>
<keyword evidence="5 7" id="KW-0378">Hydrolase</keyword>
<dbReference type="Proteomes" id="UP000243579">
    <property type="component" value="Unassembled WGS sequence"/>
</dbReference>
<dbReference type="EC" id="3.4.16.-" evidence="7"/>
<keyword evidence="3 7" id="KW-0645">Protease</keyword>
<evidence type="ECO:0000313" key="9">
    <source>
        <dbReference type="EMBL" id="OQR87199.1"/>
    </source>
</evidence>
<keyword evidence="2 7" id="KW-0121">Carboxypeptidase</keyword>
<accession>A0A0A7CMT6</accession>
<comment type="similarity">
    <text evidence="1 7">Belongs to the peptidase S10 family.</text>
</comment>
<dbReference type="EMBL" id="KM038741">
    <property type="protein sequence ID" value="AIG56202.1"/>
    <property type="molecule type" value="Genomic_DNA"/>
</dbReference>
<sequence length="437" mass="48400">MQVVPWLLLLAAAVRGLAFLRAVDAPTTTGLCNEPEALHAGYINGLFYTFYETRAQIRAPSDVPVVLWLSGGPGCSGMIAMLFENGPCSVGEDSAGTATLNKYSWTNAAHMIYIDQPRGAGYSPAKNAHADWSESNAVDDLVTFLQGFFQNYPDYGSNDLYIFGESYAGHYVPDLAHAIVSSTDWNTRDLRGRLKGVGIGNGLVSERAIADTIGTFAKAHGTASDIVKSRIIECEDAVDACQSVEYGGIQDCSRTGLCDTLVGDVIADAHTQKRNHYDLRAACHPDTFQLCYKFTPLYTFLNSATTMHRLGTEGRPWAPCNQDIFAHHMNADWFEESEYKVAYLLDHGLRVLIYAGDQDLICNWMAQDKWTQDMQWSNQTQFQTQPMRPLLMQGQAVGEQRSFGGLTMLRVYDAGHMVPFDQPQVALAMFQAFVQRH</sequence>